<dbReference type="AlphaFoldDB" id="A0A834DZV8"/>
<dbReference type="InterPro" id="IPR028006">
    <property type="entry name" value="CEP15-like"/>
</dbReference>
<gene>
    <name evidence="1" type="ORF">HJG60_001828</name>
</gene>
<evidence type="ECO:0000313" key="1">
    <source>
        <dbReference type="EMBL" id="KAF6098689.1"/>
    </source>
</evidence>
<dbReference type="PANTHER" id="PTHR14286:SF2">
    <property type="entry name" value="CENTROSOMAL PROTEIN 15 KDA"/>
    <property type="match status" value="1"/>
</dbReference>
<dbReference type="Proteomes" id="UP000664940">
    <property type="component" value="Unassembled WGS sequence"/>
</dbReference>
<dbReference type="EMBL" id="JABVXQ010000007">
    <property type="protein sequence ID" value="KAF6098689.1"/>
    <property type="molecule type" value="Genomic_DNA"/>
</dbReference>
<organism evidence="1 2">
    <name type="scientific">Phyllostomus discolor</name>
    <name type="common">pale spear-nosed bat</name>
    <dbReference type="NCBI Taxonomy" id="89673"/>
    <lineage>
        <taxon>Eukaryota</taxon>
        <taxon>Metazoa</taxon>
        <taxon>Chordata</taxon>
        <taxon>Craniata</taxon>
        <taxon>Vertebrata</taxon>
        <taxon>Euteleostomi</taxon>
        <taxon>Mammalia</taxon>
        <taxon>Eutheria</taxon>
        <taxon>Laurasiatheria</taxon>
        <taxon>Chiroptera</taxon>
        <taxon>Yangochiroptera</taxon>
        <taxon>Phyllostomidae</taxon>
        <taxon>Phyllostominae</taxon>
        <taxon>Phyllostomus</taxon>
    </lineage>
</organism>
<name>A0A834DZV8_9CHIR</name>
<protein>
    <submittedName>
        <fullName evidence="1">Uncharacterized protein</fullName>
    </submittedName>
</protein>
<dbReference type="PANTHER" id="PTHR14286">
    <property type="entry name" value="GENE, 49355-RELATED"/>
    <property type="match status" value="1"/>
</dbReference>
<accession>A0A834DZV8</accession>
<sequence>MTSLFTQEIRLSKRHEEIVSKRVKSLQQMKSKFRDKNKEKASQIQAAEAAFERNLSLLKDIERAEKFLQARIQPFPPPEVVSLEIPRLPEQCQPQP</sequence>
<dbReference type="Pfam" id="PF15134">
    <property type="entry name" value="CEP15-like"/>
    <property type="match status" value="1"/>
</dbReference>
<evidence type="ECO:0000313" key="2">
    <source>
        <dbReference type="Proteomes" id="UP000664940"/>
    </source>
</evidence>
<comment type="caution">
    <text evidence="1">The sequence shown here is derived from an EMBL/GenBank/DDBJ whole genome shotgun (WGS) entry which is preliminary data.</text>
</comment>
<reference evidence="1 2" key="1">
    <citation type="journal article" date="2020" name="Nature">
        <title>Six reference-quality genomes reveal evolution of bat adaptations.</title>
        <authorList>
            <person name="Jebb D."/>
            <person name="Huang Z."/>
            <person name="Pippel M."/>
            <person name="Hughes G.M."/>
            <person name="Lavrichenko K."/>
            <person name="Devanna P."/>
            <person name="Winkler S."/>
            <person name="Jermiin L.S."/>
            <person name="Skirmuntt E.C."/>
            <person name="Katzourakis A."/>
            <person name="Burkitt-Gray L."/>
            <person name="Ray D.A."/>
            <person name="Sullivan K.A.M."/>
            <person name="Roscito J.G."/>
            <person name="Kirilenko B.M."/>
            <person name="Davalos L.M."/>
            <person name="Corthals A.P."/>
            <person name="Power M.L."/>
            <person name="Jones G."/>
            <person name="Ransome R.D."/>
            <person name="Dechmann D.K.N."/>
            <person name="Locatelli A.G."/>
            <person name="Puechmaille S.J."/>
            <person name="Fedrigo O."/>
            <person name="Jarvis E.D."/>
            <person name="Hiller M."/>
            <person name="Vernes S.C."/>
            <person name="Myers E.W."/>
            <person name="Teeling E.C."/>
        </authorList>
    </citation>
    <scope>NUCLEOTIDE SEQUENCE [LARGE SCALE GENOMIC DNA]</scope>
    <source>
        <strain evidence="1">Bat1K_MPI-CBG_1</strain>
    </source>
</reference>
<proteinExistence type="predicted"/>